<reference evidence="2" key="1">
    <citation type="submission" date="2020-01" db="EMBL/GenBank/DDBJ databases">
        <title>Genome sequence of Kobresia littledalei, the first chromosome-level genome in the family Cyperaceae.</title>
        <authorList>
            <person name="Qu G."/>
        </authorList>
    </citation>
    <scope>NUCLEOTIDE SEQUENCE</scope>
    <source>
        <strain evidence="2">C.B.Clarke</strain>
        <tissue evidence="2">Leaf</tissue>
    </source>
</reference>
<accession>A0A833R6H5</accession>
<dbReference type="PANTHER" id="PTHR35098:SF1">
    <property type="entry name" value="NODULIN-RELATED PROTEIN 2"/>
    <property type="match status" value="1"/>
</dbReference>
<gene>
    <name evidence="2" type="ORF">FCM35_KLT02134</name>
</gene>
<proteinExistence type="predicted"/>
<evidence type="ECO:0000313" key="3">
    <source>
        <dbReference type="Proteomes" id="UP000623129"/>
    </source>
</evidence>
<dbReference type="PANTHER" id="PTHR35098">
    <property type="entry name" value="EXPRESSED PROTEIN"/>
    <property type="match status" value="1"/>
</dbReference>
<dbReference type="OrthoDB" id="695806at2759"/>
<dbReference type="InterPro" id="IPR040294">
    <property type="entry name" value="Nodulin-rel_1/2"/>
</dbReference>
<dbReference type="AlphaFoldDB" id="A0A833R6H5"/>
<feature type="compositionally biased region" description="Basic and acidic residues" evidence="1">
    <location>
        <begin position="78"/>
        <end position="92"/>
    </location>
</feature>
<dbReference type="GO" id="GO:0009408">
    <property type="term" value="P:response to heat"/>
    <property type="evidence" value="ECO:0007669"/>
    <property type="project" value="InterPro"/>
</dbReference>
<keyword evidence="3" id="KW-1185">Reference proteome</keyword>
<evidence type="ECO:0000256" key="1">
    <source>
        <dbReference type="SAM" id="MobiDB-lite"/>
    </source>
</evidence>
<dbReference type="Proteomes" id="UP000623129">
    <property type="component" value="Unassembled WGS sequence"/>
</dbReference>
<name>A0A833R6H5_9POAL</name>
<sequence>MKLTGKLENTSYGTYIEKAEGYLHQYSEPGATKETTEAEKVKTAVPALEDGGAKEPEKKEEESSGGVESYVKMAEGLVNKENKEGGDSKPADESGGGFGGALKMAGGLFK</sequence>
<feature type="region of interest" description="Disordered" evidence="1">
    <location>
        <begin position="29"/>
        <end position="110"/>
    </location>
</feature>
<dbReference type="GO" id="GO:0010115">
    <property type="term" value="P:regulation of abscisic acid biosynthetic process"/>
    <property type="evidence" value="ECO:0007669"/>
    <property type="project" value="InterPro"/>
</dbReference>
<organism evidence="2 3">
    <name type="scientific">Carex littledalei</name>
    <dbReference type="NCBI Taxonomy" id="544730"/>
    <lineage>
        <taxon>Eukaryota</taxon>
        <taxon>Viridiplantae</taxon>
        <taxon>Streptophyta</taxon>
        <taxon>Embryophyta</taxon>
        <taxon>Tracheophyta</taxon>
        <taxon>Spermatophyta</taxon>
        <taxon>Magnoliopsida</taxon>
        <taxon>Liliopsida</taxon>
        <taxon>Poales</taxon>
        <taxon>Cyperaceae</taxon>
        <taxon>Cyperoideae</taxon>
        <taxon>Cariceae</taxon>
        <taxon>Carex</taxon>
        <taxon>Carex subgen. Euthyceras</taxon>
    </lineage>
</organism>
<comment type="caution">
    <text evidence="2">The sequence shown here is derived from an EMBL/GenBank/DDBJ whole genome shotgun (WGS) entry which is preliminary data.</text>
</comment>
<protein>
    <submittedName>
        <fullName evidence="2">Uncharacterized protein</fullName>
    </submittedName>
</protein>
<feature type="compositionally biased region" description="Basic and acidic residues" evidence="1">
    <location>
        <begin position="51"/>
        <end position="62"/>
    </location>
</feature>
<evidence type="ECO:0000313" key="2">
    <source>
        <dbReference type="EMBL" id="KAF3332557.1"/>
    </source>
</evidence>
<feature type="compositionally biased region" description="Low complexity" evidence="1">
    <location>
        <begin position="101"/>
        <end position="110"/>
    </location>
</feature>
<dbReference type="EMBL" id="SWLB01000011">
    <property type="protein sequence ID" value="KAF3332557.1"/>
    <property type="molecule type" value="Genomic_DNA"/>
</dbReference>